<evidence type="ECO:0000256" key="2">
    <source>
        <dbReference type="ARBA" id="ARBA00047678"/>
    </source>
</evidence>
<comment type="catalytic activity">
    <reaction evidence="2">
        <text>a quinone + NADH + H(+) = a quinol + NAD(+)</text>
        <dbReference type="Rhea" id="RHEA:46160"/>
        <dbReference type="ChEBI" id="CHEBI:15378"/>
        <dbReference type="ChEBI" id="CHEBI:24646"/>
        <dbReference type="ChEBI" id="CHEBI:57540"/>
        <dbReference type="ChEBI" id="CHEBI:57945"/>
        <dbReference type="ChEBI" id="CHEBI:132124"/>
        <dbReference type="EC" id="1.6.5.2"/>
    </reaction>
</comment>
<reference evidence="5 6" key="1">
    <citation type="submission" date="2024-03" db="EMBL/GenBank/DDBJ databases">
        <authorList>
            <person name="Gkanogiannis A."/>
            <person name="Becerra Lopez-Lavalle L."/>
        </authorList>
    </citation>
    <scope>NUCLEOTIDE SEQUENCE [LARGE SCALE GENOMIC DNA]</scope>
</reference>
<dbReference type="EMBL" id="OZ021744">
    <property type="protein sequence ID" value="CAK9311455.1"/>
    <property type="molecule type" value="Genomic_DNA"/>
</dbReference>
<dbReference type="EC" id="1.6.5.2" evidence="1"/>
<dbReference type="PANTHER" id="PTHR30543:SF21">
    <property type="entry name" value="NAD(P)H-DEPENDENT FMN REDUCTASE LOT6"/>
    <property type="match status" value="1"/>
</dbReference>
<evidence type="ECO:0000313" key="5">
    <source>
        <dbReference type="EMBL" id="CAK9311455.1"/>
    </source>
</evidence>
<accession>A0ABP0XVC8</accession>
<dbReference type="InterPro" id="IPR005025">
    <property type="entry name" value="FMN_Rdtase-like_dom"/>
</dbReference>
<evidence type="ECO:0000256" key="1">
    <source>
        <dbReference type="ARBA" id="ARBA00012648"/>
    </source>
</evidence>
<name>A0ABP0XVC8_9ROSI</name>
<dbReference type="InterPro" id="IPR029039">
    <property type="entry name" value="Flavoprotein-like_sf"/>
</dbReference>
<protein>
    <recommendedName>
        <fullName evidence="1">NAD(P)H dehydrogenase (quinone)</fullName>
        <ecNumber evidence="1">1.6.5.2</ecNumber>
    </recommendedName>
</protein>
<proteinExistence type="predicted"/>
<evidence type="ECO:0000256" key="3">
    <source>
        <dbReference type="ARBA" id="ARBA00048983"/>
    </source>
</evidence>
<dbReference type="InterPro" id="IPR050712">
    <property type="entry name" value="NAD(P)H-dep_reductase"/>
</dbReference>
<dbReference type="PANTHER" id="PTHR30543">
    <property type="entry name" value="CHROMATE REDUCTASE"/>
    <property type="match status" value="1"/>
</dbReference>
<evidence type="ECO:0000259" key="4">
    <source>
        <dbReference type="Pfam" id="PF03358"/>
    </source>
</evidence>
<feature type="domain" description="NADPH-dependent FMN reductase-like" evidence="4">
    <location>
        <begin position="14"/>
        <end position="160"/>
    </location>
</feature>
<dbReference type="Pfam" id="PF03358">
    <property type="entry name" value="FMN_red"/>
    <property type="match status" value="1"/>
</dbReference>
<dbReference type="Gene3D" id="3.40.50.360">
    <property type="match status" value="1"/>
</dbReference>
<evidence type="ECO:0000313" key="6">
    <source>
        <dbReference type="Proteomes" id="UP001642487"/>
    </source>
</evidence>
<sequence>MAALSTVVGSQPAIKVIALCGSLRQNSSNRGLIRAATEIAKESIDGLQIEYVDISPLPMLNTDLEVDGTYPPVVEAFRRKILEADSFLFASPEYNYSVTAPLKNALDWGSRPPNVWGDKAAAIVSSSGGSGGVRSQYHLRQIGVFLDLHFINKPEFFLNAYQPPPKFDTSGDLIDPDVRDKLKALLLSLRAFSSRLKGIN</sequence>
<organism evidence="5 6">
    <name type="scientific">Citrullus colocynthis</name>
    <name type="common">colocynth</name>
    <dbReference type="NCBI Taxonomy" id="252529"/>
    <lineage>
        <taxon>Eukaryota</taxon>
        <taxon>Viridiplantae</taxon>
        <taxon>Streptophyta</taxon>
        <taxon>Embryophyta</taxon>
        <taxon>Tracheophyta</taxon>
        <taxon>Spermatophyta</taxon>
        <taxon>Magnoliopsida</taxon>
        <taxon>eudicotyledons</taxon>
        <taxon>Gunneridae</taxon>
        <taxon>Pentapetalae</taxon>
        <taxon>rosids</taxon>
        <taxon>fabids</taxon>
        <taxon>Cucurbitales</taxon>
        <taxon>Cucurbitaceae</taxon>
        <taxon>Benincaseae</taxon>
        <taxon>Citrullus</taxon>
    </lineage>
</organism>
<keyword evidence="6" id="KW-1185">Reference proteome</keyword>
<gene>
    <name evidence="5" type="ORF">CITCOLO1_LOCUS3115</name>
</gene>
<dbReference type="SUPFAM" id="SSF52218">
    <property type="entry name" value="Flavoproteins"/>
    <property type="match status" value="1"/>
</dbReference>
<comment type="catalytic activity">
    <reaction evidence="3">
        <text>a quinone + NADPH + H(+) = a quinol + NADP(+)</text>
        <dbReference type="Rhea" id="RHEA:46164"/>
        <dbReference type="ChEBI" id="CHEBI:15378"/>
        <dbReference type="ChEBI" id="CHEBI:24646"/>
        <dbReference type="ChEBI" id="CHEBI:57783"/>
        <dbReference type="ChEBI" id="CHEBI:58349"/>
        <dbReference type="ChEBI" id="CHEBI:132124"/>
        <dbReference type="EC" id="1.6.5.2"/>
    </reaction>
</comment>
<dbReference type="Proteomes" id="UP001642487">
    <property type="component" value="Chromosome 10"/>
</dbReference>